<protein>
    <submittedName>
        <fullName evidence="2">Uncharacterized protein</fullName>
    </submittedName>
</protein>
<gene>
    <name evidence="2" type="ORF">mMyoMyo1_012090</name>
</gene>
<proteinExistence type="predicted"/>
<accession>A0A7J7WHI0</accession>
<comment type="caution">
    <text evidence="2">The sequence shown here is derived from an EMBL/GenBank/DDBJ whole genome shotgun (WGS) entry which is preliminary data.</text>
</comment>
<sequence length="128" mass="13794">MTRLAGPGGGDTATQVGGSLRPEGRGLVLWAADKEARAELREVGPWGGWRLAPSVCFSSGWKCISWSSLTGFWPRGNSVRKGGGRNREGRGAHTRPPCGSEGQHHTCLPWASTDHTLEALCLFPLCFY</sequence>
<dbReference type="Proteomes" id="UP000527355">
    <property type="component" value="Unassembled WGS sequence"/>
</dbReference>
<evidence type="ECO:0000256" key="1">
    <source>
        <dbReference type="SAM" id="MobiDB-lite"/>
    </source>
</evidence>
<name>A0A7J7WHI0_MYOMY</name>
<organism evidence="2 3">
    <name type="scientific">Myotis myotis</name>
    <name type="common">Greater mouse-eared bat</name>
    <name type="synonym">Vespertilio myotis</name>
    <dbReference type="NCBI Taxonomy" id="51298"/>
    <lineage>
        <taxon>Eukaryota</taxon>
        <taxon>Metazoa</taxon>
        <taxon>Chordata</taxon>
        <taxon>Craniata</taxon>
        <taxon>Vertebrata</taxon>
        <taxon>Euteleostomi</taxon>
        <taxon>Mammalia</taxon>
        <taxon>Eutheria</taxon>
        <taxon>Laurasiatheria</taxon>
        <taxon>Chiroptera</taxon>
        <taxon>Yangochiroptera</taxon>
        <taxon>Vespertilionidae</taxon>
        <taxon>Myotis</taxon>
    </lineage>
</organism>
<keyword evidence="3" id="KW-1185">Reference proteome</keyword>
<dbReference type="EMBL" id="JABWUV010000008">
    <property type="protein sequence ID" value="KAF6336885.1"/>
    <property type="molecule type" value="Genomic_DNA"/>
</dbReference>
<feature type="region of interest" description="Disordered" evidence="1">
    <location>
        <begin position="77"/>
        <end position="102"/>
    </location>
</feature>
<evidence type="ECO:0000313" key="3">
    <source>
        <dbReference type="Proteomes" id="UP000527355"/>
    </source>
</evidence>
<reference evidence="2 3" key="1">
    <citation type="journal article" date="2020" name="Nature">
        <title>Six reference-quality genomes reveal evolution of bat adaptations.</title>
        <authorList>
            <person name="Jebb D."/>
            <person name="Huang Z."/>
            <person name="Pippel M."/>
            <person name="Hughes G.M."/>
            <person name="Lavrichenko K."/>
            <person name="Devanna P."/>
            <person name="Winkler S."/>
            <person name="Jermiin L.S."/>
            <person name="Skirmuntt E.C."/>
            <person name="Katzourakis A."/>
            <person name="Burkitt-Gray L."/>
            <person name="Ray D.A."/>
            <person name="Sullivan K.A.M."/>
            <person name="Roscito J.G."/>
            <person name="Kirilenko B.M."/>
            <person name="Davalos L.M."/>
            <person name="Corthals A.P."/>
            <person name="Power M.L."/>
            <person name="Jones G."/>
            <person name="Ransome R.D."/>
            <person name="Dechmann D.K.N."/>
            <person name="Locatelli A.G."/>
            <person name="Puechmaille S.J."/>
            <person name="Fedrigo O."/>
            <person name="Jarvis E.D."/>
            <person name="Hiller M."/>
            <person name="Vernes S.C."/>
            <person name="Myers E.W."/>
            <person name="Teeling E.C."/>
        </authorList>
    </citation>
    <scope>NUCLEOTIDE SEQUENCE [LARGE SCALE GENOMIC DNA]</scope>
    <source>
        <strain evidence="2">MMyoMyo1</strain>
        <tissue evidence="2">Flight muscle</tissue>
    </source>
</reference>
<evidence type="ECO:0000313" key="2">
    <source>
        <dbReference type="EMBL" id="KAF6336885.1"/>
    </source>
</evidence>
<dbReference type="AlphaFoldDB" id="A0A7J7WHI0"/>